<feature type="transmembrane region" description="Helical" evidence="23">
    <location>
        <begin position="908"/>
        <end position="930"/>
    </location>
</feature>
<name>A0A8S0PCG9_OLEEU</name>
<feature type="transmembrane region" description="Helical" evidence="23">
    <location>
        <begin position="846"/>
        <end position="869"/>
    </location>
</feature>
<dbReference type="SMART" id="SM00220">
    <property type="entry name" value="S_TKc"/>
    <property type="match status" value="1"/>
</dbReference>
<comment type="subcellular location">
    <subcellularLocation>
        <location evidence="1">Membrane</location>
        <topology evidence="1">Multi-pass membrane protein</topology>
    </subcellularLocation>
    <subcellularLocation>
        <location evidence="2">Membrane</location>
        <topology evidence="2">Single-pass type I membrane protein</topology>
    </subcellularLocation>
</comment>
<evidence type="ECO:0000256" key="10">
    <source>
        <dbReference type="ARBA" id="ARBA00022729"/>
    </source>
</evidence>
<dbReference type="GO" id="GO:0016020">
    <property type="term" value="C:membrane"/>
    <property type="evidence" value="ECO:0007669"/>
    <property type="project" value="UniProtKB-SubCell"/>
</dbReference>
<feature type="binding site" evidence="21">
    <location>
        <position position="237"/>
    </location>
    <ligand>
        <name>ATP</name>
        <dbReference type="ChEBI" id="CHEBI:30616"/>
    </ligand>
</feature>
<keyword evidence="10" id="KW-0732">Signal</keyword>
<evidence type="ECO:0000256" key="9">
    <source>
        <dbReference type="ARBA" id="ARBA00022692"/>
    </source>
</evidence>
<evidence type="ECO:0000256" key="18">
    <source>
        <dbReference type="ARBA" id="ARBA00044504"/>
    </source>
</evidence>
<dbReference type="Pfam" id="PF00083">
    <property type="entry name" value="Sugar_tr"/>
    <property type="match status" value="1"/>
</dbReference>
<dbReference type="InterPro" id="IPR036259">
    <property type="entry name" value="MFS_trans_sf"/>
</dbReference>
<evidence type="ECO:0000256" key="2">
    <source>
        <dbReference type="ARBA" id="ARBA00004479"/>
    </source>
</evidence>
<feature type="transmembrane region" description="Helical" evidence="23">
    <location>
        <begin position="942"/>
        <end position="966"/>
    </location>
</feature>
<feature type="transmembrane region" description="Helical" evidence="23">
    <location>
        <begin position="736"/>
        <end position="755"/>
    </location>
</feature>
<evidence type="ECO:0000313" key="27">
    <source>
        <dbReference type="Proteomes" id="UP000594638"/>
    </source>
</evidence>
<feature type="transmembrane region" description="Helical" evidence="23">
    <location>
        <begin position="678"/>
        <end position="697"/>
    </location>
</feature>
<accession>A0A8S0PCG9</accession>
<dbReference type="EC" id="2.7.11.1" evidence="4"/>
<dbReference type="AlphaFoldDB" id="A0A8S0PCG9"/>
<dbReference type="InterPro" id="IPR005829">
    <property type="entry name" value="Sugar_transporter_CS"/>
</dbReference>
<feature type="transmembrane region" description="Helical" evidence="23">
    <location>
        <begin position="649"/>
        <end position="666"/>
    </location>
</feature>
<evidence type="ECO:0000313" key="26">
    <source>
        <dbReference type="EMBL" id="CAA2940088.1"/>
    </source>
</evidence>
<feature type="transmembrane region" description="Helical" evidence="23">
    <location>
        <begin position="709"/>
        <end position="729"/>
    </location>
</feature>
<dbReference type="GO" id="GO:0051119">
    <property type="term" value="F:sugar transmembrane transporter activity"/>
    <property type="evidence" value="ECO:0007669"/>
    <property type="project" value="InterPro"/>
</dbReference>
<dbReference type="InterPro" id="IPR044775">
    <property type="entry name" value="MFS_ERD6/Tret1-like"/>
</dbReference>
<dbReference type="InterPro" id="IPR000719">
    <property type="entry name" value="Prot_kinase_dom"/>
</dbReference>
<keyword evidence="27" id="KW-1185">Reference proteome</keyword>
<feature type="domain" description="Major facilitator superfamily (MFS) profile" evidence="25">
    <location>
        <begin position="613"/>
        <end position="1032"/>
    </location>
</feature>
<keyword evidence="8" id="KW-0808">Transferase</keyword>
<dbReference type="CDD" id="cd17358">
    <property type="entry name" value="MFS_GLUT6_8_Class3_like"/>
    <property type="match status" value="1"/>
</dbReference>
<sequence>MPNNVDSRSECQYIKQGIRLVESEYLRVTNSFLPPPESAESCWDSYESLVNEYEPNFDIRRRCGFETTWIARGCMNITTRSEFESVIPRKDLDDIVSACNQSLLNSSPCATCTTAISWLQASHLTGPSIGNVSDCTAYPSIYVAAFANLQGPTNEVFWFFRRRRKKFLKPKSTNVTNDVNTSSGLDSISGSTTLIRFKFDEIKAATKNFSWDNIIGRGGYGNVYKGVLPDGSEVALKRFKNCSASGDASFTHEVEVIASIRHVNLVALRGYCTATTPYEGHQRIIVCDLLKNGSVHDHLFGLVEKKLSWPIRQKIALGTAKGLSYLHYGAQPAIIHRDIKASNILLDERFEPKVADFGLAKFNPEGLTHLSTRVAGTMGYVAPEYALYGQLTERSDVYSFGVVLLELLSGKKALVAVTDGQPTLITDWAWSLVRNGKALDVVEDMPDLGPPVVVEKYVLVAVLCSHPQLYARPTMDQVVKLLDTDVPVPSIPGRPISVIANIDDIERLASSSGSGNLSTPAGYQPYTFDEDCPQIPKEDNENSSGSDGISIRSSLKPKDIYTNEQYIHLASEEHKKKRAENSLQEDIKVPLVSQEKKLENGNVKEERCMVYLTTFVAVCGSYAFGSCAGYSSPTQSAIREDLSLSLAEYSLFGSILTFGAMIGAITSGKIADYIGRKGAMTVSSGFCVAGWLAIYFAKGSLPLDIGRLSTGYGMGVFSYVVPVYIAEIAPKDLRGALTTINQLMICTAVSVSFIIGTFLTWRALAITGIVPCAILLVGLVIIPESPRWLAKNGNQKEFEAALRRLRGKNASISEETAEIQDYIETLEKLPKAKLLDLFQKRYRSSVMIGVGLMVCQQLGGINGICFYTSSIFESSGFPANIGTIVYAILQVIITALGATLIDRAGRKPLLLVSAFGLVLGCLLTGSSYYLKEQGIAANAAPALAVTGILVYIGAFSAGMGAVPWVVMSEIFPINIKGVAGSLATFVNWFGAWACSYTFNFLMSWSSYGTFILYAAVNAFAILFVIKVVPETKGRTLEQIQITINAS</sequence>
<dbReference type="InterPro" id="IPR003663">
    <property type="entry name" value="Sugar/inositol_transpt"/>
</dbReference>
<evidence type="ECO:0000256" key="16">
    <source>
        <dbReference type="ARBA" id="ARBA00023170"/>
    </source>
</evidence>
<evidence type="ECO:0000256" key="11">
    <source>
        <dbReference type="ARBA" id="ARBA00022741"/>
    </source>
</evidence>
<evidence type="ECO:0000256" key="20">
    <source>
        <dbReference type="ARBA" id="ARBA00048679"/>
    </source>
</evidence>
<evidence type="ECO:0000256" key="17">
    <source>
        <dbReference type="ARBA" id="ARBA00023180"/>
    </source>
</evidence>
<comment type="catalytic activity">
    <reaction evidence="19">
        <text>L-threonyl-[protein] + ATP = O-phospho-L-threonyl-[protein] + ADP + H(+)</text>
        <dbReference type="Rhea" id="RHEA:46608"/>
        <dbReference type="Rhea" id="RHEA-COMP:11060"/>
        <dbReference type="Rhea" id="RHEA-COMP:11605"/>
        <dbReference type="ChEBI" id="CHEBI:15378"/>
        <dbReference type="ChEBI" id="CHEBI:30013"/>
        <dbReference type="ChEBI" id="CHEBI:30616"/>
        <dbReference type="ChEBI" id="CHEBI:61977"/>
        <dbReference type="ChEBI" id="CHEBI:456216"/>
        <dbReference type="EC" id="2.7.11.1"/>
    </reaction>
</comment>
<dbReference type="PANTHER" id="PTHR48021">
    <property type="match status" value="1"/>
</dbReference>
<keyword evidence="13 21" id="KW-0067">ATP-binding</keyword>
<evidence type="ECO:0000256" key="1">
    <source>
        <dbReference type="ARBA" id="ARBA00004141"/>
    </source>
</evidence>
<keyword evidence="17" id="KW-0325">Glycoprotein</keyword>
<dbReference type="InterPro" id="IPR020846">
    <property type="entry name" value="MFS_dom"/>
</dbReference>
<keyword evidence="5" id="KW-0813">Transport</keyword>
<dbReference type="FunFam" id="1.10.510.10:FF:000287">
    <property type="entry name" value="probable LRR receptor-like serine/threonine-protein kinase RKF3"/>
    <property type="match status" value="1"/>
</dbReference>
<evidence type="ECO:0000256" key="12">
    <source>
        <dbReference type="ARBA" id="ARBA00022777"/>
    </source>
</evidence>
<evidence type="ECO:0000256" key="7">
    <source>
        <dbReference type="ARBA" id="ARBA00022597"/>
    </source>
</evidence>
<keyword evidence="6" id="KW-0723">Serine/threonine-protein kinase</keyword>
<evidence type="ECO:0000256" key="3">
    <source>
        <dbReference type="ARBA" id="ARBA00010992"/>
    </source>
</evidence>
<dbReference type="SUPFAM" id="SSF103473">
    <property type="entry name" value="MFS general substrate transporter"/>
    <property type="match status" value="1"/>
</dbReference>
<dbReference type="CDD" id="cd14066">
    <property type="entry name" value="STKc_IRAK"/>
    <property type="match status" value="1"/>
</dbReference>
<evidence type="ECO:0000256" key="14">
    <source>
        <dbReference type="ARBA" id="ARBA00022989"/>
    </source>
</evidence>
<dbReference type="Gene3D" id="1.10.510.10">
    <property type="entry name" value="Transferase(Phosphotransferase) domain 1"/>
    <property type="match status" value="1"/>
</dbReference>
<evidence type="ECO:0000256" key="13">
    <source>
        <dbReference type="ARBA" id="ARBA00022840"/>
    </source>
</evidence>
<dbReference type="EMBL" id="CACTIH010000045">
    <property type="protein sequence ID" value="CAA2940088.1"/>
    <property type="molecule type" value="Genomic_DNA"/>
</dbReference>
<protein>
    <recommendedName>
        <fullName evidence="4">non-specific serine/threonine protein kinase</fullName>
        <ecNumber evidence="4">2.7.11.1</ecNumber>
    </recommendedName>
</protein>
<dbReference type="Gramene" id="OE9A039630T1">
    <property type="protein sequence ID" value="OE9A039630C1"/>
    <property type="gene ID" value="OE9A039630"/>
</dbReference>
<evidence type="ECO:0000256" key="15">
    <source>
        <dbReference type="ARBA" id="ARBA00023136"/>
    </source>
</evidence>
<keyword evidence="9 23" id="KW-0812">Transmembrane</keyword>
<dbReference type="Pfam" id="PF19160">
    <property type="entry name" value="SPARK"/>
    <property type="match status" value="1"/>
</dbReference>
<dbReference type="NCBIfam" id="TIGR00879">
    <property type="entry name" value="SP"/>
    <property type="match status" value="1"/>
</dbReference>
<evidence type="ECO:0000256" key="6">
    <source>
        <dbReference type="ARBA" id="ARBA00022527"/>
    </source>
</evidence>
<dbReference type="PRINTS" id="PR00171">
    <property type="entry name" value="SUGRTRNSPORT"/>
</dbReference>
<dbReference type="InterPro" id="IPR011009">
    <property type="entry name" value="Kinase-like_dom_sf"/>
</dbReference>
<evidence type="ECO:0000256" key="19">
    <source>
        <dbReference type="ARBA" id="ARBA00047899"/>
    </source>
</evidence>
<dbReference type="FunFam" id="1.20.1250.20:FF:000043">
    <property type="entry name" value="sugar transporter ERD6-like 6"/>
    <property type="match status" value="1"/>
</dbReference>
<feature type="compositionally biased region" description="Low complexity" evidence="22">
    <location>
        <begin position="543"/>
        <end position="553"/>
    </location>
</feature>
<feature type="region of interest" description="Disordered" evidence="22">
    <location>
        <begin position="528"/>
        <end position="553"/>
    </location>
</feature>
<feature type="transmembrane region" description="Helical" evidence="23">
    <location>
        <begin position="1010"/>
        <end position="1028"/>
    </location>
</feature>
<gene>
    <name evidence="26" type="ORF">OLEA9_A039630</name>
</gene>
<evidence type="ECO:0000259" key="25">
    <source>
        <dbReference type="PROSITE" id="PS50850"/>
    </source>
</evidence>
<dbReference type="Pfam" id="PF00069">
    <property type="entry name" value="Pkinase"/>
    <property type="match status" value="1"/>
</dbReference>
<dbReference type="FunFam" id="3.30.200.20:FF:000390">
    <property type="entry name" value="probable LRR receptor-like serine/threonine-protein kinase RKF3"/>
    <property type="match status" value="1"/>
</dbReference>
<dbReference type="PROSITE" id="PS50011">
    <property type="entry name" value="PROTEIN_KINASE_DOM"/>
    <property type="match status" value="1"/>
</dbReference>
<dbReference type="PROSITE" id="PS00108">
    <property type="entry name" value="PROTEIN_KINASE_ST"/>
    <property type="match status" value="1"/>
</dbReference>
<organism evidence="26 27">
    <name type="scientific">Olea europaea subsp. europaea</name>
    <dbReference type="NCBI Taxonomy" id="158383"/>
    <lineage>
        <taxon>Eukaryota</taxon>
        <taxon>Viridiplantae</taxon>
        <taxon>Streptophyta</taxon>
        <taxon>Embryophyta</taxon>
        <taxon>Tracheophyta</taxon>
        <taxon>Spermatophyta</taxon>
        <taxon>Magnoliopsida</taxon>
        <taxon>eudicotyledons</taxon>
        <taxon>Gunneridae</taxon>
        <taxon>Pentapetalae</taxon>
        <taxon>asterids</taxon>
        <taxon>lamiids</taxon>
        <taxon>Lamiales</taxon>
        <taxon>Oleaceae</taxon>
        <taxon>Oleeae</taxon>
        <taxon>Olea</taxon>
    </lineage>
</organism>
<feature type="transmembrane region" description="Helical" evidence="23">
    <location>
        <begin position="881"/>
        <end position="901"/>
    </location>
</feature>
<evidence type="ECO:0000259" key="24">
    <source>
        <dbReference type="PROSITE" id="PS50011"/>
    </source>
</evidence>
<dbReference type="Gene3D" id="1.20.1250.20">
    <property type="entry name" value="MFS general substrate transporter like domains"/>
    <property type="match status" value="1"/>
</dbReference>
<evidence type="ECO:0000256" key="23">
    <source>
        <dbReference type="SAM" id="Phobius"/>
    </source>
</evidence>
<dbReference type="PROSITE" id="PS00216">
    <property type="entry name" value="SUGAR_TRANSPORT_1"/>
    <property type="match status" value="2"/>
</dbReference>
<dbReference type="InterPro" id="IPR050549">
    <property type="entry name" value="MFS_Trehalose_Transporter"/>
</dbReference>
<keyword evidence="14 23" id="KW-1133">Transmembrane helix</keyword>
<keyword evidence="7 26" id="KW-0762">Sugar transport</keyword>
<comment type="caution">
    <text evidence="26">The sequence shown here is derived from an EMBL/GenBank/DDBJ whole genome shotgun (WGS) entry which is preliminary data.</text>
</comment>
<dbReference type="GO" id="GO:0004674">
    <property type="term" value="F:protein serine/threonine kinase activity"/>
    <property type="evidence" value="ECO:0007669"/>
    <property type="project" value="UniProtKB-KW"/>
</dbReference>
<dbReference type="PANTHER" id="PTHR48021:SF13">
    <property type="entry name" value="SUGAR TRANSPORTER ERD6-LIKE 7"/>
    <property type="match status" value="1"/>
</dbReference>
<keyword evidence="16" id="KW-0675">Receptor</keyword>
<dbReference type="Proteomes" id="UP000594638">
    <property type="component" value="Unassembled WGS sequence"/>
</dbReference>
<feature type="transmembrane region" description="Helical" evidence="23">
    <location>
        <begin position="978"/>
        <end position="998"/>
    </location>
</feature>
<feature type="domain" description="Protein kinase" evidence="24">
    <location>
        <begin position="209"/>
        <end position="491"/>
    </location>
</feature>
<dbReference type="InterPro" id="IPR017441">
    <property type="entry name" value="Protein_kinase_ATP_BS"/>
</dbReference>
<dbReference type="SUPFAM" id="SSF56112">
    <property type="entry name" value="Protein kinase-like (PK-like)"/>
    <property type="match status" value="1"/>
</dbReference>
<reference evidence="26 27" key="1">
    <citation type="submission" date="2019-12" db="EMBL/GenBank/DDBJ databases">
        <authorList>
            <person name="Alioto T."/>
            <person name="Alioto T."/>
            <person name="Gomez Garrido J."/>
        </authorList>
    </citation>
    <scope>NUCLEOTIDE SEQUENCE [LARGE SCALE GENOMIC DNA]</scope>
</reference>
<proteinExistence type="inferred from homology"/>
<feature type="transmembrane region" description="Helical" evidence="23">
    <location>
        <begin position="761"/>
        <end position="782"/>
    </location>
</feature>
<comment type="catalytic activity">
    <reaction evidence="20">
        <text>L-seryl-[protein] + ATP = O-phospho-L-seryl-[protein] + ADP + H(+)</text>
        <dbReference type="Rhea" id="RHEA:17989"/>
        <dbReference type="Rhea" id="RHEA-COMP:9863"/>
        <dbReference type="Rhea" id="RHEA-COMP:11604"/>
        <dbReference type="ChEBI" id="CHEBI:15378"/>
        <dbReference type="ChEBI" id="CHEBI:29999"/>
        <dbReference type="ChEBI" id="CHEBI:30616"/>
        <dbReference type="ChEBI" id="CHEBI:83421"/>
        <dbReference type="ChEBI" id="CHEBI:456216"/>
        <dbReference type="EC" id="2.7.11.1"/>
    </reaction>
</comment>
<dbReference type="InterPro" id="IPR008271">
    <property type="entry name" value="Ser/Thr_kinase_AS"/>
</dbReference>
<evidence type="ECO:0000256" key="22">
    <source>
        <dbReference type="SAM" id="MobiDB-lite"/>
    </source>
</evidence>
<evidence type="ECO:0000256" key="8">
    <source>
        <dbReference type="ARBA" id="ARBA00022679"/>
    </source>
</evidence>
<dbReference type="Gene3D" id="3.30.200.20">
    <property type="entry name" value="Phosphorylase Kinase, domain 1"/>
    <property type="match status" value="1"/>
</dbReference>
<evidence type="ECO:0000256" key="4">
    <source>
        <dbReference type="ARBA" id="ARBA00012513"/>
    </source>
</evidence>
<evidence type="ECO:0000256" key="5">
    <source>
        <dbReference type="ARBA" id="ARBA00022448"/>
    </source>
</evidence>
<dbReference type="OrthoDB" id="6133115at2759"/>
<dbReference type="PROSITE" id="PS00107">
    <property type="entry name" value="PROTEIN_KINASE_ATP"/>
    <property type="match status" value="1"/>
</dbReference>
<dbReference type="GO" id="GO:0005524">
    <property type="term" value="F:ATP binding"/>
    <property type="evidence" value="ECO:0007669"/>
    <property type="project" value="UniProtKB-UniRule"/>
</dbReference>
<evidence type="ECO:0000256" key="21">
    <source>
        <dbReference type="PROSITE-ProRule" id="PRU10141"/>
    </source>
</evidence>
<dbReference type="InterPro" id="IPR005828">
    <property type="entry name" value="MFS_sugar_transport-like"/>
</dbReference>
<keyword evidence="12" id="KW-0418">Kinase</keyword>
<keyword evidence="15 23" id="KW-0472">Membrane</keyword>
<dbReference type="PROSITE" id="PS50850">
    <property type="entry name" value="MFS"/>
    <property type="match status" value="1"/>
</dbReference>
<dbReference type="InterPro" id="IPR043891">
    <property type="entry name" value="SPARK"/>
</dbReference>
<comment type="similarity">
    <text evidence="3">Belongs to the major facilitator superfamily. Sugar transporter (TC 2.A.1.1) family.</text>
</comment>
<comment type="similarity">
    <text evidence="18">Belongs to the major facilitator superfamily. Phosphate:H(+) symporter (TC 2.A.1.9) family.</text>
</comment>
<keyword evidence="11 21" id="KW-0547">Nucleotide-binding</keyword>